<feature type="compositionally biased region" description="Polar residues" evidence="1">
    <location>
        <begin position="56"/>
        <end position="67"/>
    </location>
</feature>
<dbReference type="RefSeq" id="WP_219070844.1">
    <property type="nucleotide sequence ID" value="NZ_CAJUXY010000128.1"/>
</dbReference>
<evidence type="ECO:0000256" key="1">
    <source>
        <dbReference type="SAM" id="MobiDB-lite"/>
    </source>
</evidence>
<protein>
    <recommendedName>
        <fullName evidence="4">Lipoprotein</fullName>
    </recommendedName>
</protein>
<proteinExistence type="predicted"/>
<dbReference type="Proteomes" id="UP001056610">
    <property type="component" value="Chromosome"/>
</dbReference>
<gene>
    <name evidence="2" type="ORF">M5I08_15025</name>
</gene>
<name>A0ABY4QGM7_9MYCO</name>
<sequence>MMPDNQPQPARQKRWPWIVGVTAAVLILAGMCGAHHSDTSSSSSSSSSSSTDSSTLAVSTPASTSQAPPIDPNNPPVISHDRADTDLHAAWTKDADGTEHVTVHEDSGEGDAKTDTVAVLKVAQQYFPNTTVAIVFMGSLCDPYGNCHDADVLDLVYDSTTMAKFDFSGDYFERWSTQGQENKNRIWALADSCLPHVNNWECERLGDG</sequence>
<reference evidence="2" key="1">
    <citation type="submission" date="2022-05" db="EMBL/GenBank/DDBJ databases">
        <title>A methanotrophic Mycobacterium dominates a cave microbial ecosystem.</title>
        <authorList>
            <person name="Van Spanning R.J.M."/>
            <person name="Guan Q."/>
            <person name="Melkonian C."/>
            <person name="Gallant J."/>
            <person name="Polerecky L."/>
            <person name="Flot J.-F."/>
            <person name="Brandt B.W."/>
            <person name="Braster M."/>
            <person name="Iturbe Espinoza P."/>
            <person name="Aerts J."/>
            <person name="Meima-Franke M."/>
            <person name="Piersma S.R."/>
            <person name="Bunduc C."/>
            <person name="Ummels R."/>
            <person name="Pain A."/>
            <person name="Fleming E.J."/>
            <person name="van der Wel N."/>
            <person name="Gherman V.D."/>
            <person name="Sarbu S.M."/>
            <person name="Bodelier P.L.E."/>
            <person name="Bitter W."/>
        </authorList>
    </citation>
    <scope>NUCLEOTIDE SEQUENCE</scope>
    <source>
        <strain evidence="2">Sulfur Cave</strain>
    </source>
</reference>
<evidence type="ECO:0000313" key="2">
    <source>
        <dbReference type="EMBL" id="UQX09649.1"/>
    </source>
</evidence>
<dbReference type="EMBL" id="CP097320">
    <property type="protein sequence ID" value="UQX09649.1"/>
    <property type="molecule type" value="Genomic_DNA"/>
</dbReference>
<feature type="compositionally biased region" description="Low complexity" evidence="1">
    <location>
        <begin position="39"/>
        <end position="55"/>
    </location>
</feature>
<feature type="region of interest" description="Disordered" evidence="1">
    <location>
        <begin position="34"/>
        <end position="81"/>
    </location>
</feature>
<evidence type="ECO:0008006" key="4">
    <source>
        <dbReference type="Google" id="ProtNLM"/>
    </source>
</evidence>
<keyword evidence="3" id="KW-1185">Reference proteome</keyword>
<accession>A0ABY4QGM7</accession>
<organism evidence="2 3">
    <name type="scientific">Candidatus Mycobacterium methanotrophicum</name>
    <dbReference type="NCBI Taxonomy" id="2943498"/>
    <lineage>
        <taxon>Bacteria</taxon>
        <taxon>Bacillati</taxon>
        <taxon>Actinomycetota</taxon>
        <taxon>Actinomycetes</taxon>
        <taxon>Mycobacteriales</taxon>
        <taxon>Mycobacteriaceae</taxon>
        <taxon>Mycobacterium</taxon>
    </lineage>
</organism>
<evidence type="ECO:0000313" key="3">
    <source>
        <dbReference type="Proteomes" id="UP001056610"/>
    </source>
</evidence>